<dbReference type="GO" id="GO:0005737">
    <property type="term" value="C:cytoplasm"/>
    <property type="evidence" value="ECO:0007669"/>
    <property type="project" value="UniProtKB-SubCell"/>
</dbReference>
<evidence type="ECO:0000256" key="4">
    <source>
        <dbReference type="ARBA" id="ARBA00022737"/>
    </source>
</evidence>
<keyword evidence="13" id="KW-0234">DNA repair</keyword>
<keyword evidence="10" id="KW-0067">ATP-binding</keyword>
<evidence type="ECO:0000313" key="18">
    <source>
        <dbReference type="EMBL" id="ATR79833.1"/>
    </source>
</evidence>
<dbReference type="PROSITE" id="PS00211">
    <property type="entry name" value="ABC_TRANSPORTER_1"/>
    <property type="match status" value="1"/>
</dbReference>
<dbReference type="InterPro" id="IPR027417">
    <property type="entry name" value="P-loop_NTPase"/>
</dbReference>
<evidence type="ECO:0000256" key="6">
    <source>
        <dbReference type="ARBA" id="ARBA00022763"/>
    </source>
</evidence>
<evidence type="ECO:0000256" key="1">
    <source>
        <dbReference type="ARBA" id="ARBA00004496"/>
    </source>
</evidence>
<keyword evidence="6" id="KW-0227">DNA damage</keyword>
<dbReference type="GO" id="GO:0006281">
    <property type="term" value="P:DNA repair"/>
    <property type="evidence" value="ECO:0007669"/>
    <property type="project" value="UniProtKB-KW"/>
</dbReference>
<keyword evidence="11" id="KW-0267">Excision nuclease</keyword>
<keyword evidence="3" id="KW-0479">Metal-binding</keyword>
<comment type="similarity">
    <text evidence="14">Belongs to the ABC transporter superfamily. UvrA family.</text>
</comment>
<dbReference type="GO" id="GO:0016887">
    <property type="term" value="F:ATP hydrolysis activity"/>
    <property type="evidence" value="ECO:0007669"/>
    <property type="project" value="InterPro"/>
</dbReference>
<gene>
    <name evidence="18" type="ORF">NP7_10740</name>
</gene>
<keyword evidence="9" id="KW-0862">Zinc</keyword>
<evidence type="ECO:0000313" key="19">
    <source>
        <dbReference type="Proteomes" id="UP000229340"/>
    </source>
</evidence>
<evidence type="ECO:0000256" key="11">
    <source>
        <dbReference type="ARBA" id="ARBA00022881"/>
    </source>
</evidence>
<evidence type="ECO:0000259" key="17">
    <source>
        <dbReference type="SMART" id="SM00382"/>
    </source>
</evidence>
<evidence type="ECO:0000256" key="15">
    <source>
        <dbReference type="ARBA" id="ARBA00039316"/>
    </source>
</evidence>
<proteinExistence type="inferred from homology"/>
<dbReference type="EMBL" id="CP024445">
    <property type="protein sequence ID" value="ATR79833.1"/>
    <property type="molecule type" value="Genomic_DNA"/>
</dbReference>
<reference evidence="19" key="1">
    <citation type="submission" date="2017-10" db="EMBL/GenBank/DDBJ databases">
        <title>Complete genome sequence of Moraxella osloensis NP7 isolated from human skin.</title>
        <authorList>
            <person name="Lee K."/>
            <person name="Lim J.Y."/>
            <person name="Hwang I."/>
        </authorList>
    </citation>
    <scope>NUCLEOTIDE SEQUENCE [LARGE SCALE GENOMIC DNA]</scope>
    <source>
        <strain evidence="19">NP7</strain>
        <plasmid evidence="19">pnp7-2</plasmid>
    </source>
</reference>
<dbReference type="GO" id="GO:0008270">
    <property type="term" value="F:zinc ion binding"/>
    <property type="evidence" value="ECO:0007669"/>
    <property type="project" value="UniProtKB-KW"/>
</dbReference>
<dbReference type="PANTHER" id="PTHR43152">
    <property type="entry name" value="UVRABC SYSTEM PROTEIN A"/>
    <property type="match status" value="1"/>
</dbReference>
<accession>A0A2D2LXS9</accession>
<dbReference type="InterPro" id="IPR041552">
    <property type="entry name" value="UvrA_DNA-bd"/>
</dbReference>
<name>A0A2D2LXS9_FAUOS</name>
<dbReference type="Gene3D" id="1.10.8.280">
    <property type="entry name" value="ABC transporter ATPase domain-like"/>
    <property type="match status" value="1"/>
</dbReference>
<dbReference type="SUPFAM" id="SSF52540">
    <property type="entry name" value="P-loop containing nucleoside triphosphate hydrolases"/>
    <property type="match status" value="2"/>
</dbReference>
<dbReference type="AlphaFoldDB" id="A0A2D2LXS9"/>
<keyword evidence="18" id="KW-0614">Plasmid</keyword>
<dbReference type="Pfam" id="PF00005">
    <property type="entry name" value="ABC_tran"/>
    <property type="match status" value="1"/>
</dbReference>
<dbReference type="PANTHER" id="PTHR43152:SF3">
    <property type="entry name" value="UVRABC SYSTEM PROTEIN A"/>
    <property type="match status" value="1"/>
</dbReference>
<evidence type="ECO:0000256" key="12">
    <source>
        <dbReference type="ARBA" id="ARBA00023125"/>
    </source>
</evidence>
<evidence type="ECO:0000256" key="10">
    <source>
        <dbReference type="ARBA" id="ARBA00022840"/>
    </source>
</evidence>
<protein>
    <recommendedName>
        <fullName evidence="15">UvrABC system protein A</fullName>
    </recommendedName>
    <alternativeName>
        <fullName evidence="16">Excinuclease ABC subunit A</fullName>
    </alternativeName>
</protein>
<feature type="domain" description="AAA+ ATPase" evidence="17">
    <location>
        <begin position="444"/>
        <end position="691"/>
    </location>
</feature>
<keyword evidence="8" id="KW-0863">Zinc-finger</keyword>
<dbReference type="GO" id="GO:0003677">
    <property type="term" value="F:DNA binding"/>
    <property type="evidence" value="ECO:0007669"/>
    <property type="project" value="UniProtKB-KW"/>
</dbReference>
<dbReference type="InterPro" id="IPR003593">
    <property type="entry name" value="AAA+_ATPase"/>
</dbReference>
<evidence type="ECO:0000256" key="8">
    <source>
        <dbReference type="ARBA" id="ARBA00022771"/>
    </source>
</evidence>
<keyword evidence="5" id="KW-0547">Nucleotide-binding</keyword>
<organism evidence="18 19">
    <name type="scientific">Faucicola osloensis</name>
    <name type="common">Moraxella osloensis</name>
    <dbReference type="NCBI Taxonomy" id="34062"/>
    <lineage>
        <taxon>Bacteria</taxon>
        <taxon>Pseudomonadati</taxon>
        <taxon>Pseudomonadota</taxon>
        <taxon>Gammaproteobacteria</taxon>
        <taxon>Moraxellales</taxon>
        <taxon>Moraxellaceae</taxon>
        <taxon>Faucicola</taxon>
    </lineage>
</organism>
<geneLocation type="plasmid" evidence="19">
    <name>pnp7-2</name>
</geneLocation>
<dbReference type="Gene3D" id="1.20.1580.10">
    <property type="entry name" value="ABC transporter ATPase like domain"/>
    <property type="match status" value="2"/>
</dbReference>
<dbReference type="GO" id="GO:0004518">
    <property type="term" value="F:nuclease activity"/>
    <property type="evidence" value="ECO:0007669"/>
    <property type="project" value="UniProtKB-KW"/>
</dbReference>
<keyword evidence="7" id="KW-0228">DNA excision</keyword>
<dbReference type="GO" id="GO:0005524">
    <property type="term" value="F:ATP binding"/>
    <property type="evidence" value="ECO:0007669"/>
    <property type="project" value="UniProtKB-KW"/>
</dbReference>
<evidence type="ECO:0000256" key="9">
    <source>
        <dbReference type="ARBA" id="ARBA00022833"/>
    </source>
</evidence>
<evidence type="ECO:0000256" key="3">
    <source>
        <dbReference type="ARBA" id="ARBA00022723"/>
    </source>
</evidence>
<feature type="domain" description="AAA+ ATPase" evidence="17">
    <location>
        <begin position="24"/>
        <end position="396"/>
    </location>
</feature>
<sequence>MEDNIELYDIQTHNLKKISVTIPKNRITAIYGRSGAGKSSLAFSTLHQLCSDEFEAMENGFNDNQDYQLSGYNGIIPSIAITQTNKNNNPRSTLYSFLNIAQILSSVQLDDLIPYSLLKLNKPQNECHHCHGLGEIGEVSNENLVDNDKTISDNPFKIWQKGYLHEMYHNLVLAYCKFENIPIDLPYSQLSKSEQDKLLHGTSSEKLLVRYKHNGKYRQRKLQYQGVMQSAEAKINSNSTLDIKINSICPYCVGTRVDRETYHNIKINSIEFIEFLHLPIIELQKKFDSSSQFSYLNRVLTSICEMGLGYLNLSRSIPSLSGGELQKLKFSRILNSSISGVLLVIDEISSQLSNDYYPVILGKIRKLSKSNTIVMVEHNPYFIENADYHIHIGKFAGKKGGYICDYENITPIKEKITHKTTEDFFEFKNINKNNIHEQAIKIPKKMITVLKGVSGSGKSSLAKWIETTQNAIYIKQKSSNFSSRSVLASTLKINTVIAEYFSKNTGLETNEFLLNKNAGCKVCNGIGVIKYERGFEKDIYLNCSNCNGNLFDECNTAIYKKVEELCLVDFYQKEISDLLPLLPPTLKSLIQILDTANSLGLGHLQLSRKTQTLSGGESRRLKLCEHLARQKETKRILIIDEPVAGLDSETASKVASFIRNKSHLFACVILIEHRKEIINYSDYIIRIGPFAGDLGGKIISQEFYADYMHHKKGKIIP</sequence>
<comment type="subcellular location">
    <subcellularLocation>
        <location evidence="1">Cytoplasm</location>
    </subcellularLocation>
</comment>
<dbReference type="Gene3D" id="3.40.50.300">
    <property type="entry name" value="P-loop containing nucleotide triphosphate hydrolases"/>
    <property type="match status" value="3"/>
</dbReference>
<dbReference type="InterPro" id="IPR003439">
    <property type="entry name" value="ABC_transporter-like_ATP-bd"/>
</dbReference>
<keyword evidence="4" id="KW-0677">Repeat</keyword>
<keyword evidence="2" id="KW-0963">Cytoplasm</keyword>
<dbReference type="Proteomes" id="UP000229340">
    <property type="component" value="Plasmid pNP7-2"/>
</dbReference>
<evidence type="ECO:0000256" key="5">
    <source>
        <dbReference type="ARBA" id="ARBA00022741"/>
    </source>
</evidence>
<dbReference type="InterPro" id="IPR017871">
    <property type="entry name" value="ABC_transporter-like_CS"/>
</dbReference>
<evidence type="ECO:0000256" key="14">
    <source>
        <dbReference type="ARBA" id="ARBA00038000"/>
    </source>
</evidence>
<evidence type="ECO:0000256" key="13">
    <source>
        <dbReference type="ARBA" id="ARBA00023204"/>
    </source>
</evidence>
<evidence type="ECO:0000256" key="7">
    <source>
        <dbReference type="ARBA" id="ARBA00022769"/>
    </source>
</evidence>
<evidence type="ECO:0000256" key="16">
    <source>
        <dbReference type="ARBA" id="ARBA00042156"/>
    </source>
</evidence>
<keyword evidence="12" id="KW-0238">DNA-binding</keyword>
<evidence type="ECO:0000256" key="2">
    <source>
        <dbReference type="ARBA" id="ARBA00022490"/>
    </source>
</evidence>
<dbReference type="Pfam" id="PF17755">
    <property type="entry name" value="UvrA_DNA-bind"/>
    <property type="match status" value="1"/>
</dbReference>
<dbReference type="RefSeq" id="WP_100271170.1">
    <property type="nucleotide sequence ID" value="NZ_CP024445.1"/>
</dbReference>
<dbReference type="SMART" id="SM00382">
    <property type="entry name" value="AAA"/>
    <property type="match status" value="2"/>
</dbReference>